<keyword evidence="2" id="KW-1185">Reference proteome</keyword>
<evidence type="ECO:0000313" key="2">
    <source>
        <dbReference type="Proteomes" id="UP000019681"/>
    </source>
</evidence>
<sequence>MIQIDWRQFGRKFESLQASFEQLCHYLFCRELKITSTVSADHNQKGLETKPVKFQDEYYGYQAKFFEKSINYTQIKESIKNALDEFECELDYIFIYLNTGAKTSCDSAKNIVKIAKDKGVEIVWKDVTSISTMLAQPSNIDLAQAFFGIGDEFKFIKESTNKDVITLLQSNEYIDLPIIADNNKYLFSNLSNMILKGQDKVSLFIGNPGSGKSICMHKFFQVYSGLNKKDEKGMFETIEKNNAVPMLINLKYCSKDSLENIIRNRQNDYGIREEIKNFIYLLDGLDEISENDVEITLQYIKELVNKSSTCKVIISSRKESINRILIKSYFPNLKEYTIGELCEEDIKKYFEAKNNTIKFELLDKLKSENKLLTEIKDILLVKSLWDVIDKHNNKNCILDILRLKVESIIDKAEHQKVLNQLNIPNPKKNEIIELNKTISYEMQKKFVLNFSYKEIYDIVLNKYPRIDYKAANKIVGYLAESFFENNYNEETLSNFSYVYQHRRFQEYFFTLRLKEKFEKNPNILRELRVLSNRKFFEDFFLELLRKEYTAKNDIGGMLELNLINVYLGKSEDLGADDPAYLYSYELTEAIASQRDEMFESLMSEETLPIAEHLSGDIEKIVQQIEYRNSDKRYINRLPDPIQEKAQSIVRNIAICWQNGKFTFAKELDKRMCQLVEDVKLNNNKYLKYISSAIREEIKNYLYILLVIRGNKSSDVLENYVRQLYINDNKGYKLAETDDEKIIKAFFSVILDKEKTEIVELINLINDKELVALLEIFCSTDYLHYLKNNNVVEALSARIKQVPEKVILENEMIIAFKRYLKLDISDNEKDAIDRFWGSLSKERAIDLFTHKGYHHIYSFITVACDKYSDFVEMGFVDVRNVYIQLYKGYFDLLENKTSIGKVAKRFCDCNELLSVSKSINYKYYFSKVWASIFAKSSLGIDKLLRIKEYLYLHTEQISMLMLFCEIKRKNLELFKKIVDISEIEEIEKTLVKNGPEFTFSIQDNVNSWFHLAYLYSSFNETKSINCISNGINKGILRHGWRKDSIVDIDLINSLEIMVDNKFFNREDTKKIIKRIFNYLTYLRKITDESGDWKAFEKLLKITSRIDIKLAEQFLKMLEEEDLIFNELVTIVLIEKVYQAESLSDLQEIMGFYKIENDGYYGRRHDLYYLEKIKVFLEVLDSGIFEDEEEKKAFDKAYFCFESIKRYSGDTKIGDVELYNRYKHYCEVYDKKCNAELETYKPEIYSKPKDKLTDKGLKVLLDSVVDSTTLIEVYKKLNEPYVLIEKPETWRNLIDKTYSITSSLELFFDYLKNIYYSHFHYSSNSDYVHYAVAYAFSRTEMRQDMLDFIYKNSGHGGFYALIKVYEINGNKEQCIKLFNRFIRFCDFLVFT</sequence>
<evidence type="ECO:0008006" key="3">
    <source>
        <dbReference type="Google" id="ProtNLM"/>
    </source>
</evidence>
<protein>
    <recommendedName>
        <fullName evidence="3">NACHT domain-containing protein</fullName>
    </recommendedName>
</protein>
<dbReference type="STRING" id="1403537.Q428_14010"/>
<dbReference type="SUPFAM" id="SSF52540">
    <property type="entry name" value="P-loop containing nucleoside triphosphate hydrolases"/>
    <property type="match status" value="1"/>
</dbReference>
<comment type="caution">
    <text evidence="1">The sequence shown here is derived from an EMBL/GenBank/DDBJ whole genome shotgun (WGS) entry which is preliminary data.</text>
</comment>
<accession>A0A017RRT0</accession>
<reference evidence="1 2" key="1">
    <citation type="journal article" date="2014" name="Genome Announc.">
        <title>Draft Genome Sequence of Fervidicella metallireducens Strain AeBT, an Iron-Reducing Thermoanaerobe from the Great Artesian Basin.</title>
        <authorList>
            <person name="Patel B.K."/>
        </authorList>
    </citation>
    <scope>NUCLEOTIDE SEQUENCE [LARGE SCALE GENOMIC DNA]</scope>
    <source>
        <strain evidence="1 2">AeB</strain>
    </source>
</reference>
<dbReference type="Gene3D" id="3.40.50.300">
    <property type="entry name" value="P-loop containing nucleotide triphosphate hydrolases"/>
    <property type="match status" value="1"/>
</dbReference>
<dbReference type="OrthoDB" id="7051144at2"/>
<dbReference type="RefSeq" id="WP_035381649.1">
    <property type="nucleotide sequence ID" value="NZ_AZQP01000070.1"/>
</dbReference>
<organism evidence="1 2">
    <name type="scientific">Fervidicella metallireducens AeB</name>
    <dbReference type="NCBI Taxonomy" id="1403537"/>
    <lineage>
        <taxon>Bacteria</taxon>
        <taxon>Bacillati</taxon>
        <taxon>Bacillota</taxon>
        <taxon>Clostridia</taxon>
        <taxon>Eubacteriales</taxon>
        <taxon>Clostridiaceae</taxon>
        <taxon>Fervidicella</taxon>
    </lineage>
</organism>
<dbReference type="Proteomes" id="UP000019681">
    <property type="component" value="Unassembled WGS sequence"/>
</dbReference>
<dbReference type="InterPro" id="IPR027417">
    <property type="entry name" value="P-loop_NTPase"/>
</dbReference>
<proteinExistence type="predicted"/>
<name>A0A017RRT0_9CLOT</name>
<evidence type="ECO:0000313" key="1">
    <source>
        <dbReference type="EMBL" id="EYE87306.1"/>
    </source>
</evidence>
<gene>
    <name evidence="1" type="ORF">Q428_14010</name>
</gene>
<dbReference type="EMBL" id="AZQP01000070">
    <property type="protein sequence ID" value="EYE87306.1"/>
    <property type="molecule type" value="Genomic_DNA"/>
</dbReference>